<dbReference type="InterPro" id="IPR011545">
    <property type="entry name" value="DEAD/DEAH_box_helicase_dom"/>
</dbReference>
<sequence>MDGICKVLDGVDLVAVTPAGSGKTAHLFLTILGIIAISKTLSLCPHVKFPGDKGPAIIVVCPTNAIEQQMNKANLGVPALTINSDTVSAARIHKDTRLSHLNNGL</sequence>
<evidence type="ECO:0000313" key="2">
    <source>
        <dbReference type="EMBL" id="KAJ7206626.1"/>
    </source>
</evidence>
<dbReference type="Pfam" id="PF00270">
    <property type="entry name" value="DEAD"/>
    <property type="match status" value="1"/>
</dbReference>
<name>A0AAD6Y861_9AGAR</name>
<feature type="domain" description="DEAD/DEAH-box helicase" evidence="1">
    <location>
        <begin position="6"/>
        <end position="72"/>
    </location>
</feature>
<dbReference type="Gene3D" id="3.40.50.300">
    <property type="entry name" value="P-loop containing nucleotide triphosphate hydrolases"/>
    <property type="match status" value="1"/>
</dbReference>
<dbReference type="SUPFAM" id="SSF52540">
    <property type="entry name" value="P-loop containing nucleoside triphosphate hydrolases"/>
    <property type="match status" value="1"/>
</dbReference>
<proteinExistence type="predicted"/>
<comment type="caution">
    <text evidence="2">The sequence shown here is derived from an EMBL/GenBank/DDBJ whole genome shotgun (WGS) entry which is preliminary data.</text>
</comment>
<dbReference type="InterPro" id="IPR027417">
    <property type="entry name" value="P-loop_NTPase"/>
</dbReference>
<accession>A0AAD6Y861</accession>
<evidence type="ECO:0000259" key="1">
    <source>
        <dbReference type="Pfam" id="PF00270"/>
    </source>
</evidence>
<dbReference type="GO" id="GO:0003676">
    <property type="term" value="F:nucleic acid binding"/>
    <property type="evidence" value="ECO:0007669"/>
    <property type="project" value="InterPro"/>
</dbReference>
<keyword evidence="3" id="KW-1185">Reference proteome</keyword>
<protein>
    <recommendedName>
        <fullName evidence="1">DEAD/DEAH-box helicase domain-containing protein</fullName>
    </recommendedName>
</protein>
<gene>
    <name evidence="2" type="ORF">GGX14DRAFT_397010</name>
</gene>
<dbReference type="Proteomes" id="UP001219525">
    <property type="component" value="Unassembled WGS sequence"/>
</dbReference>
<dbReference type="AlphaFoldDB" id="A0AAD6Y861"/>
<dbReference type="GO" id="GO:0005524">
    <property type="term" value="F:ATP binding"/>
    <property type="evidence" value="ECO:0007669"/>
    <property type="project" value="InterPro"/>
</dbReference>
<dbReference type="EMBL" id="JARJCW010000039">
    <property type="protein sequence ID" value="KAJ7206626.1"/>
    <property type="molecule type" value="Genomic_DNA"/>
</dbReference>
<organism evidence="2 3">
    <name type="scientific">Mycena pura</name>
    <dbReference type="NCBI Taxonomy" id="153505"/>
    <lineage>
        <taxon>Eukaryota</taxon>
        <taxon>Fungi</taxon>
        <taxon>Dikarya</taxon>
        <taxon>Basidiomycota</taxon>
        <taxon>Agaricomycotina</taxon>
        <taxon>Agaricomycetes</taxon>
        <taxon>Agaricomycetidae</taxon>
        <taxon>Agaricales</taxon>
        <taxon>Marasmiineae</taxon>
        <taxon>Mycenaceae</taxon>
        <taxon>Mycena</taxon>
    </lineage>
</organism>
<evidence type="ECO:0000313" key="3">
    <source>
        <dbReference type="Proteomes" id="UP001219525"/>
    </source>
</evidence>
<reference evidence="2" key="1">
    <citation type="submission" date="2023-03" db="EMBL/GenBank/DDBJ databases">
        <title>Massive genome expansion in bonnet fungi (Mycena s.s.) driven by repeated elements and novel gene families across ecological guilds.</title>
        <authorList>
            <consortium name="Lawrence Berkeley National Laboratory"/>
            <person name="Harder C.B."/>
            <person name="Miyauchi S."/>
            <person name="Viragh M."/>
            <person name="Kuo A."/>
            <person name="Thoen E."/>
            <person name="Andreopoulos B."/>
            <person name="Lu D."/>
            <person name="Skrede I."/>
            <person name="Drula E."/>
            <person name="Henrissat B."/>
            <person name="Morin E."/>
            <person name="Kohler A."/>
            <person name="Barry K."/>
            <person name="LaButti K."/>
            <person name="Morin E."/>
            <person name="Salamov A."/>
            <person name="Lipzen A."/>
            <person name="Mereny Z."/>
            <person name="Hegedus B."/>
            <person name="Baldrian P."/>
            <person name="Stursova M."/>
            <person name="Weitz H."/>
            <person name="Taylor A."/>
            <person name="Grigoriev I.V."/>
            <person name="Nagy L.G."/>
            <person name="Martin F."/>
            <person name="Kauserud H."/>
        </authorList>
    </citation>
    <scope>NUCLEOTIDE SEQUENCE</scope>
    <source>
        <strain evidence="2">9144</strain>
    </source>
</reference>